<dbReference type="EMBL" id="OV696702">
    <property type="protein sequence ID" value="CAH1248789.1"/>
    <property type="molecule type" value="Genomic_DNA"/>
</dbReference>
<dbReference type="CDD" id="cd09076">
    <property type="entry name" value="L1-EN"/>
    <property type="match status" value="1"/>
</dbReference>
<evidence type="ECO:0000259" key="1">
    <source>
        <dbReference type="Pfam" id="PF03372"/>
    </source>
</evidence>
<dbReference type="OrthoDB" id="410381at2759"/>
<dbReference type="Gene3D" id="3.60.10.10">
    <property type="entry name" value="Endonuclease/exonuclease/phosphatase"/>
    <property type="match status" value="1"/>
</dbReference>
<dbReference type="AlphaFoldDB" id="A0A8J9Z6R3"/>
<dbReference type="SUPFAM" id="SSF56219">
    <property type="entry name" value="DNase I-like"/>
    <property type="match status" value="1"/>
</dbReference>
<dbReference type="Proteomes" id="UP000838412">
    <property type="component" value="Chromosome 17"/>
</dbReference>
<dbReference type="InterPro" id="IPR036691">
    <property type="entry name" value="Endo/exonu/phosph_ase_sf"/>
</dbReference>
<proteinExistence type="predicted"/>
<gene>
    <name evidence="2" type="primary">Hypp8412</name>
    <name evidence="2" type="ORF">BLAG_LOCUS10092</name>
</gene>
<organism evidence="2 3">
    <name type="scientific">Branchiostoma lanceolatum</name>
    <name type="common">Common lancelet</name>
    <name type="synonym">Amphioxus lanceolatum</name>
    <dbReference type="NCBI Taxonomy" id="7740"/>
    <lineage>
        <taxon>Eukaryota</taxon>
        <taxon>Metazoa</taxon>
        <taxon>Chordata</taxon>
        <taxon>Cephalochordata</taxon>
        <taxon>Leptocardii</taxon>
        <taxon>Amphioxiformes</taxon>
        <taxon>Branchiostomatidae</taxon>
        <taxon>Branchiostoma</taxon>
    </lineage>
</organism>
<accession>A0A8J9Z6R3</accession>
<keyword evidence="3" id="KW-1185">Reference proteome</keyword>
<name>A0A8J9Z6R3_BRALA</name>
<evidence type="ECO:0000313" key="2">
    <source>
        <dbReference type="EMBL" id="CAH1248789.1"/>
    </source>
</evidence>
<dbReference type="Pfam" id="PF03372">
    <property type="entry name" value="Exo_endo_phos"/>
    <property type="match status" value="1"/>
</dbReference>
<reference evidence="2" key="1">
    <citation type="submission" date="2022-01" db="EMBL/GenBank/DDBJ databases">
        <authorList>
            <person name="Braso-Vives M."/>
        </authorList>
    </citation>
    <scope>NUCLEOTIDE SEQUENCE</scope>
</reference>
<protein>
    <submittedName>
        <fullName evidence="2">Hypp8412 protein</fullName>
    </submittedName>
</protein>
<dbReference type="PANTHER" id="PTHR23227">
    <property type="entry name" value="BUCENTAUR RELATED"/>
    <property type="match status" value="1"/>
</dbReference>
<dbReference type="GO" id="GO:0003824">
    <property type="term" value="F:catalytic activity"/>
    <property type="evidence" value="ECO:0007669"/>
    <property type="project" value="InterPro"/>
</dbReference>
<dbReference type="InterPro" id="IPR005135">
    <property type="entry name" value="Endo/exonuclease/phosphatase"/>
</dbReference>
<sequence>MLDHDDSGRPERQSAIIDRELLRYRVDVAALSETRLKGHGQHKERNYTFFWSGGDQHQAGVAFAIHKDMLTRVAGVPSALSNRLSCARIRLAEKRFLTLVAVYAPTMTYDDATRANFYANLGRVLSNVPKSDKLIVLGDFNARVGSDRPGWGRVLETQARGRTNSNSSLLLELCTEMDLAITNTFFAMPDKWYYSLMHPRSRAWHLLDYILVRGDDLRDIKSTRVMRGATCGTDHLMMRAVCNLRIAPVWRKRARQPLRKVDVSLLPQRQKI</sequence>
<dbReference type="InterPro" id="IPR027124">
    <property type="entry name" value="Swc5/CFDP1/2"/>
</dbReference>
<dbReference type="PANTHER" id="PTHR23227:SF85">
    <property type="entry name" value="CRANIOFACIAL DEVELOPMENT PROTEIN 2"/>
    <property type="match status" value="1"/>
</dbReference>
<evidence type="ECO:0000313" key="3">
    <source>
        <dbReference type="Proteomes" id="UP000838412"/>
    </source>
</evidence>
<feature type="domain" description="Endonuclease/exonuclease/phosphatase" evidence="1">
    <location>
        <begin position="7"/>
        <end position="225"/>
    </location>
</feature>